<keyword evidence="7 19" id="KW-0812">Transmembrane</keyword>
<accession>A0A8J4QTZ1</accession>
<keyword evidence="6" id="KW-0808">Transferase</keyword>
<dbReference type="InterPro" id="IPR001245">
    <property type="entry name" value="Ser-Thr/Tyr_kinase_cat_dom"/>
</dbReference>
<evidence type="ECO:0000256" key="15">
    <source>
        <dbReference type="ARBA" id="ARBA00023170"/>
    </source>
</evidence>
<sequence>MGGRTGTLLLLLFMQYLVITLTANDDFNGLLSLQDELKNTPNWKASADPCDNWEGIKCTNSRVTSLILTSMNLMGKLSSEISQLSELQTLDLSYNKNITGPLPSSIGNLMNLINVNLIGCSFSGSIPDTIGNLQKLITLSLNNNSFSGHIPTSIGRLSNLYWLDLAENQLEGPLPVSDGNTPGLDMLVKAKHFHLEKNKFSGEIPSKLFSSNMVLKHLLLSSNFLTGNIPETLGSVTHLEVIRFDRNTLSGPVPSNLNNLVNVSELYLSNNKLTGPIPNLTGMNNLHYVDMSNNSFDEFDFPPWISSLESLTTLMMENTHCQGEVPVNLFNLTNLQTVVLRNNRLNGTLDVGTAYSNQLQLIDLQNNSIESLTTRAKGYDKLILVENPICENNVNNVESYCMDPQSKKTSAFSTPPNNCQPINCNLGQDSSPNCKCAYPYKGTLYFRAPSFSDLGNLNYYIDIQSSLMEFAQSHKLPVDSVSVSNLFKDLSENLEMSIQVFPSGQDHFNRTGISNIGFVLSNQTFKPPNKFGPFYFKAMPYGSFSEEYIESKKQSSIGVIIGAAIGGTVLLLLLLLAGFYAFHQKRRAERASDQLHPFARWDPNNGSGGVPQLKGARCFSFEELKKYTNKFSEENSIGSGGYGKVYLGTLPTGQLIAIKRAQKESMQGGLEFKTEIELLSRVHHKNLVSLVGFCFNQGEQMLVYEYVPNGSLKDNLSGKSGFRLDWMRRLKIALGAARGLAYLHELANPRIIHRDIKSTNILLDEHLNAKVSDFGLSKPMGEGEKGHVSTQVKGTMGYMDPEYYMTQQLTEKSDVYSFGVLMLELITARMPIERGKYIVRVVQTAIDRTKDLYNLQEILDPTIGLQTSLKGLEKFVDLAMRCVEESGGNRPAMGDVVKEIENIMHMVGLNPNAESASTSASYEDVSKGNSSHPYSNEGFEYSGSFPTSKTDH</sequence>
<dbReference type="InterPro" id="IPR011009">
    <property type="entry name" value="Kinase-like_dom_sf"/>
</dbReference>
<dbReference type="OrthoDB" id="2015206at2759"/>
<evidence type="ECO:0000313" key="22">
    <source>
        <dbReference type="EMBL" id="KAF3955925.1"/>
    </source>
</evidence>
<feature type="compositionally biased region" description="Polar residues" evidence="18">
    <location>
        <begin position="918"/>
        <end position="934"/>
    </location>
</feature>
<comment type="caution">
    <text evidence="22">The sequence shown here is derived from an EMBL/GenBank/DDBJ whole genome shotgun (WGS) entry which is preliminary data.</text>
</comment>
<dbReference type="Pfam" id="PF00560">
    <property type="entry name" value="LRR_1"/>
    <property type="match status" value="5"/>
</dbReference>
<dbReference type="PANTHER" id="PTHR45974">
    <property type="entry name" value="RECEPTOR-LIKE PROTEIN 55"/>
    <property type="match status" value="1"/>
</dbReference>
<feature type="chain" id="PRO_5035234994" description="non-specific serine/threonine protein kinase" evidence="20">
    <location>
        <begin position="23"/>
        <end position="952"/>
    </location>
</feature>
<keyword evidence="23" id="KW-1185">Reference proteome</keyword>
<reference evidence="22" key="1">
    <citation type="submission" date="2020-03" db="EMBL/GenBank/DDBJ databases">
        <title>Castanea mollissima Vanexum genome sequencing.</title>
        <authorList>
            <person name="Staton M."/>
        </authorList>
    </citation>
    <scope>NUCLEOTIDE SEQUENCE</scope>
    <source>
        <tissue evidence="22">Leaf</tissue>
    </source>
</reference>
<evidence type="ECO:0000256" key="7">
    <source>
        <dbReference type="ARBA" id="ARBA00022692"/>
    </source>
</evidence>
<dbReference type="GO" id="GO:0016020">
    <property type="term" value="C:membrane"/>
    <property type="evidence" value="ECO:0007669"/>
    <property type="project" value="UniProtKB-SubCell"/>
</dbReference>
<keyword evidence="13 19" id="KW-1133">Transmembrane helix</keyword>
<dbReference type="SMART" id="SM00220">
    <property type="entry name" value="S_TKc"/>
    <property type="match status" value="1"/>
</dbReference>
<dbReference type="FunFam" id="3.80.10.10:FF:000363">
    <property type="entry name" value="Leucine-rich repeat family protein"/>
    <property type="match status" value="1"/>
</dbReference>
<dbReference type="GO" id="GO:0004674">
    <property type="term" value="F:protein serine/threonine kinase activity"/>
    <property type="evidence" value="ECO:0007669"/>
    <property type="project" value="UniProtKB-KW"/>
</dbReference>
<keyword evidence="15" id="KW-0675">Receptor</keyword>
<dbReference type="InterPro" id="IPR008271">
    <property type="entry name" value="Ser/Thr_kinase_AS"/>
</dbReference>
<dbReference type="PROSITE" id="PS00108">
    <property type="entry name" value="PROTEIN_KINASE_ST"/>
    <property type="match status" value="1"/>
</dbReference>
<gene>
    <name evidence="22" type="ORF">CMV_018905</name>
</gene>
<evidence type="ECO:0000256" key="11">
    <source>
        <dbReference type="ARBA" id="ARBA00022777"/>
    </source>
</evidence>
<evidence type="ECO:0000256" key="6">
    <source>
        <dbReference type="ARBA" id="ARBA00022679"/>
    </source>
</evidence>
<dbReference type="InterPro" id="IPR013210">
    <property type="entry name" value="LRR_N_plant-typ"/>
</dbReference>
<evidence type="ECO:0000256" key="14">
    <source>
        <dbReference type="ARBA" id="ARBA00023136"/>
    </source>
</evidence>
<evidence type="ECO:0000313" key="23">
    <source>
        <dbReference type="Proteomes" id="UP000737018"/>
    </source>
</evidence>
<dbReference type="GO" id="GO:0005524">
    <property type="term" value="F:ATP binding"/>
    <property type="evidence" value="ECO:0007669"/>
    <property type="project" value="UniProtKB-UniRule"/>
</dbReference>
<dbReference type="EC" id="2.7.11.1" evidence="3"/>
<dbReference type="PROSITE" id="PS00107">
    <property type="entry name" value="PROTEIN_KINASE_ATP"/>
    <property type="match status" value="1"/>
</dbReference>
<comment type="subcellular location">
    <subcellularLocation>
        <location evidence="1">Membrane</location>
        <topology evidence="1">Single-pass type I membrane protein</topology>
    </subcellularLocation>
</comment>
<dbReference type="InterPro" id="IPR000719">
    <property type="entry name" value="Prot_kinase_dom"/>
</dbReference>
<dbReference type="PROSITE" id="PS50011">
    <property type="entry name" value="PROTEIN_KINASE_DOM"/>
    <property type="match status" value="1"/>
</dbReference>
<feature type="binding site" evidence="17">
    <location>
        <position position="659"/>
    </location>
    <ligand>
        <name>ATP</name>
        <dbReference type="ChEBI" id="CHEBI:30616"/>
    </ligand>
</feature>
<dbReference type="Gene3D" id="3.80.10.10">
    <property type="entry name" value="Ribonuclease Inhibitor"/>
    <property type="match status" value="3"/>
</dbReference>
<evidence type="ECO:0000256" key="3">
    <source>
        <dbReference type="ARBA" id="ARBA00012513"/>
    </source>
</evidence>
<dbReference type="SUPFAM" id="SSF56112">
    <property type="entry name" value="Protein kinase-like (PK-like)"/>
    <property type="match status" value="1"/>
</dbReference>
<dbReference type="AlphaFoldDB" id="A0A8J4QTZ1"/>
<dbReference type="PANTHER" id="PTHR45974:SF266">
    <property type="entry name" value="LEUCINE-RICH REPEAT RECEPTOR PROTEIN KINASE HPCA1"/>
    <property type="match status" value="1"/>
</dbReference>
<dbReference type="CDD" id="cd14066">
    <property type="entry name" value="STKc_IRAK"/>
    <property type="match status" value="1"/>
</dbReference>
<dbReference type="Gene3D" id="1.10.510.10">
    <property type="entry name" value="Transferase(Phosphotransferase) domain 1"/>
    <property type="match status" value="1"/>
</dbReference>
<keyword evidence="9" id="KW-0677">Repeat</keyword>
<evidence type="ECO:0000256" key="1">
    <source>
        <dbReference type="ARBA" id="ARBA00004479"/>
    </source>
</evidence>
<dbReference type="InterPro" id="IPR032675">
    <property type="entry name" value="LRR_dom_sf"/>
</dbReference>
<evidence type="ECO:0000256" key="2">
    <source>
        <dbReference type="ARBA" id="ARBA00008684"/>
    </source>
</evidence>
<keyword evidence="5" id="KW-0433">Leucine-rich repeat</keyword>
<dbReference type="Proteomes" id="UP000737018">
    <property type="component" value="Unassembled WGS sequence"/>
</dbReference>
<evidence type="ECO:0000256" key="10">
    <source>
        <dbReference type="ARBA" id="ARBA00022741"/>
    </source>
</evidence>
<feature type="region of interest" description="Disordered" evidence="18">
    <location>
        <begin position="918"/>
        <end position="952"/>
    </location>
</feature>
<keyword evidence="11" id="KW-0418">Kinase</keyword>
<evidence type="ECO:0000256" key="4">
    <source>
        <dbReference type="ARBA" id="ARBA00022527"/>
    </source>
</evidence>
<dbReference type="EMBL" id="JRKL02003243">
    <property type="protein sequence ID" value="KAF3955925.1"/>
    <property type="molecule type" value="Genomic_DNA"/>
</dbReference>
<evidence type="ECO:0000256" key="20">
    <source>
        <dbReference type="SAM" id="SignalP"/>
    </source>
</evidence>
<proteinExistence type="inferred from homology"/>
<dbReference type="SUPFAM" id="SSF52058">
    <property type="entry name" value="L domain-like"/>
    <property type="match status" value="1"/>
</dbReference>
<dbReference type="FunFam" id="3.30.200.20:FF:000328">
    <property type="entry name" value="Leucine-rich repeat protein kinase family protein"/>
    <property type="match status" value="1"/>
</dbReference>
<dbReference type="InterPro" id="IPR017441">
    <property type="entry name" value="Protein_kinase_ATP_BS"/>
</dbReference>
<evidence type="ECO:0000256" key="9">
    <source>
        <dbReference type="ARBA" id="ARBA00022737"/>
    </source>
</evidence>
<evidence type="ECO:0000256" key="8">
    <source>
        <dbReference type="ARBA" id="ARBA00022729"/>
    </source>
</evidence>
<evidence type="ECO:0000256" key="5">
    <source>
        <dbReference type="ARBA" id="ARBA00022614"/>
    </source>
</evidence>
<organism evidence="22 23">
    <name type="scientific">Castanea mollissima</name>
    <name type="common">Chinese chestnut</name>
    <dbReference type="NCBI Taxonomy" id="60419"/>
    <lineage>
        <taxon>Eukaryota</taxon>
        <taxon>Viridiplantae</taxon>
        <taxon>Streptophyta</taxon>
        <taxon>Embryophyta</taxon>
        <taxon>Tracheophyta</taxon>
        <taxon>Spermatophyta</taxon>
        <taxon>Magnoliopsida</taxon>
        <taxon>eudicotyledons</taxon>
        <taxon>Gunneridae</taxon>
        <taxon>Pentapetalae</taxon>
        <taxon>rosids</taxon>
        <taxon>fabids</taxon>
        <taxon>Fagales</taxon>
        <taxon>Fagaceae</taxon>
        <taxon>Castanea</taxon>
    </lineage>
</organism>
<evidence type="ECO:0000256" key="18">
    <source>
        <dbReference type="SAM" id="MobiDB-lite"/>
    </source>
</evidence>
<feature type="domain" description="Protein kinase" evidence="21">
    <location>
        <begin position="631"/>
        <end position="904"/>
    </location>
</feature>
<evidence type="ECO:0000256" key="13">
    <source>
        <dbReference type="ARBA" id="ARBA00022989"/>
    </source>
</evidence>
<evidence type="ECO:0000256" key="19">
    <source>
        <dbReference type="SAM" id="Phobius"/>
    </source>
</evidence>
<dbReference type="FunFam" id="1.10.510.10:FF:000453">
    <property type="entry name" value="LRR receptor-like serine/threonine-protein kinase HSL2"/>
    <property type="match status" value="1"/>
</dbReference>
<name>A0A8J4QTZ1_9ROSI</name>
<comment type="similarity">
    <text evidence="2">Belongs to the protein kinase superfamily. Ser/Thr protein kinase family.</text>
</comment>
<dbReference type="Gene3D" id="3.30.200.20">
    <property type="entry name" value="Phosphorylase Kinase, domain 1"/>
    <property type="match status" value="1"/>
</dbReference>
<keyword evidence="10 17" id="KW-0547">Nucleotide-binding</keyword>
<feature type="transmembrane region" description="Helical" evidence="19">
    <location>
        <begin position="557"/>
        <end position="582"/>
    </location>
</feature>
<dbReference type="InterPro" id="IPR001611">
    <property type="entry name" value="Leu-rich_rpt"/>
</dbReference>
<keyword evidence="14 19" id="KW-0472">Membrane</keyword>
<dbReference type="Pfam" id="PF07714">
    <property type="entry name" value="PK_Tyr_Ser-Thr"/>
    <property type="match status" value="1"/>
</dbReference>
<evidence type="ECO:0000256" key="12">
    <source>
        <dbReference type="ARBA" id="ARBA00022840"/>
    </source>
</evidence>
<keyword evidence="12 17" id="KW-0067">ATP-binding</keyword>
<keyword evidence="16" id="KW-0325">Glycoprotein</keyword>
<dbReference type="FunFam" id="3.80.10.10:FF:000542">
    <property type="entry name" value="Leucine-rich repeat protein kinase family protein"/>
    <property type="match status" value="1"/>
</dbReference>
<evidence type="ECO:0000256" key="17">
    <source>
        <dbReference type="PROSITE-ProRule" id="PRU10141"/>
    </source>
</evidence>
<evidence type="ECO:0000259" key="21">
    <source>
        <dbReference type="PROSITE" id="PS50011"/>
    </source>
</evidence>
<feature type="signal peptide" evidence="20">
    <location>
        <begin position="1"/>
        <end position="22"/>
    </location>
</feature>
<protein>
    <recommendedName>
        <fullName evidence="3">non-specific serine/threonine protein kinase</fullName>
        <ecNumber evidence="3">2.7.11.1</ecNumber>
    </recommendedName>
</protein>
<keyword evidence="8 20" id="KW-0732">Signal</keyword>
<keyword evidence="4" id="KW-0723">Serine/threonine-protein kinase</keyword>
<evidence type="ECO:0000256" key="16">
    <source>
        <dbReference type="ARBA" id="ARBA00023180"/>
    </source>
</evidence>
<dbReference type="Pfam" id="PF08263">
    <property type="entry name" value="LRRNT_2"/>
    <property type="match status" value="1"/>
</dbReference>